<evidence type="ECO:0000313" key="6">
    <source>
        <dbReference type="Proteomes" id="UP000694915"/>
    </source>
</evidence>
<feature type="chain" id="PRO_5045508757" evidence="4">
    <location>
        <begin position="24"/>
        <end position="247"/>
    </location>
</feature>
<dbReference type="CDD" id="cd13408">
    <property type="entry name" value="TNFRSF7"/>
    <property type="match status" value="1"/>
</dbReference>
<feature type="domain" description="TNFR-Cys" evidence="5">
    <location>
        <begin position="64"/>
        <end position="104"/>
    </location>
</feature>
<protein>
    <submittedName>
        <fullName evidence="7">CD27 antigen</fullName>
    </submittedName>
</protein>
<comment type="caution">
    <text evidence="1">Lacks conserved residue(s) required for the propagation of feature annotation.</text>
</comment>
<evidence type="ECO:0000313" key="7">
    <source>
        <dbReference type="RefSeq" id="XP_026643921.1"/>
    </source>
</evidence>
<evidence type="ECO:0000259" key="5">
    <source>
        <dbReference type="PROSITE" id="PS50050"/>
    </source>
</evidence>
<sequence length="247" mass="27575">MAWPPPYWLCLLGTLVGLSATSASKSCPARHYRTPGGLCCQMCKPGTFLVKDCSQNRTASQCDPCLPGVSFSADYHARRHCESCRHCNSGPLIRNCTVTANAECACSKGLECRDKECMECDPPRKPVLTSHPPPTHLPYAQVMPEPRTIWPAHTRQPPDSALYTHWPSRRPLCSSDCIRIFVTFSSMFLVFILGGILFFHQRRNHGSNGDDQAEPEETCPYSCPREEEGSVVPIQEDYRKPEPASYP</sequence>
<dbReference type="InterPro" id="IPR001368">
    <property type="entry name" value="TNFR/NGFR_Cys_rich_reg"/>
</dbReference>
<dbReference type="PANTHER" id="PTHR47496:SF1">
    <property type="entry name" value="CD27 ANTIGEN"/>
    <property type="match status" value="1"/>
</dbReference>
<dbReference type="PROSITE" id="PS50050">
    <property type="entry name" value="TNFR_NGFR_2"/>
    <property type="match status" value="1"/>
</dbReference>
<dbReference type="GeneID" id="101984894"/>
<dbReference type="PANTHER" id="PTHR47496">
    <property type="entry name" value="CD27"/>
    <property type="match status" value="1"/>
</dbReference>
<evidence type="ECO:0000256" key="4">
    <source>
        <dbReference type="SAM" id="SignalP"/>
    </source>
</evidence>
<evidence type="ECO:0000256" key="2">
    <source>
        <dbReference type="SAM" id="MobiDB-lite"/>
    </source>
</evidence>
<dbReference type="InterPro" id="IPR034000">
    <property type="entry name" value="TNFRSF7_N"/>
</dbReference>
<dbReference type="SUPFAM" id="SSF57586">
    <property type="entry name" value="TNF receptor-like"/>
    <property type="match status" value="2"/>
</dbReference>
<dbReference type="SMART" id="SM00208">
    <property type="entry name" value="TNFR"/>
    <property type="match status" value="2"/>
</dbReference>
<proteinExistence type="predicted"/>
<keyword evidence="3" id="KW-0472">Membrane</keyword>
<name>A0ABM1UPK9_MICOH</name>
<dbReference type="RefSeq" id="XP_026643921.1">
    <property type="nucleotide sequence ID" value="XM_026788120.1"/>
</dbReference>
<dbReference type="InterPro" id="IPR022328">
    <property type="entry name" value="TNFR_7"/>
</dbReference>
<feature type="transmembrane region" description="Helical" evidence="3">
    <location>
        <begin position="178"/>
        <end position="199"/>
    </location>
</feature>
<keyword evidence="3" id="KW-1133">Transmembrane helix</keyword>
<feature type="compositionally biased region" description="Basic and acidic residues" evidence="2">
    <location>
        <begin position="236"/>
        <end position="247"/>
    </location>
</feature>
<dbReference type="InterPro" id="IPR053126">
    <property type="entry name" value="CD27_receptor"/>
</dbReference>
<organism evidence="6 7">
    <name type="scientific">Microtus ochrogaster</name>
    <name type="common">Prairie vole</name>
    <dbReference type="NCBI Taxonomy" id="79684"/>
    <lineage>
        <taxon>Eukaryota</taxon>
        <taxon>Metazoa</taxon>
        <taxon>Chordata</taxon>
        <taxon>Craniata</taxon>
        <taxon>Vertebrata</taxon>
        <taxon>Euteleostomi</taxon>
        <taxon>Mammalia</taxon>
        <taxon>Eutheria</taxon>
        <taxon>Euarchontoglires</taxon>
        <taxon>Glires</taxon>
        <taxon>Rodentia</taxon>
        <taxon>Myomorpha</taxon>
        <taxon>Muroidea</taxon>
        <taxon>Cricetidae</taxon>
        <taxon>Arvicolinae</taxon>
        <taxon>Microtus</taxon>
    </lineage>
</organism>
<feature type="region of interest" description="Disordered" evidence="2">
    <location>
        <begin position="205"/>
        <end position="247"/>
    </location>
</feature>
<keyword evidence="3" id="KW-0812">Transmembrane</keyword>
<keyword evidence="4" id="KW-0732">Signal</keyword>
<accession>A0ABM1UPK9</accession>
<reference evidence="7" key="1">
    <citation type="submission" date="2025-08" db="UniProtKB">
        <authorList>
            <consortium name="RefSeq"/>
        </authorList>
    </citation>
    <scope>IDENTIFICATION</scope>
</reference>
<feature type="repeat" description="TNFR-Cys" evidence="1">
    <location>
        <begin position="64"/>
        <end position="104"/>
    </location>
</feature>
<gene>
    <name evidence="7" type="primary">Cd27</name>
</gene>
<dbReference type="Proteomes" id="UP000694915">
    <property type="component" value="Unplaced"/>
</dbReference>
<evidence type="ECO:0000256" key="1">
    <source>
        <dbReference type="PROSITE-ProRule" id="PRU00206"/>
    </source>
</evidence>
<keyword evidence="6" id="KW-1185">Reference proteome</keyword>
<dbReference type="PRINTS" id="PR01960">
    <property type="entry name" value="TNFACTORR7"/>
</dbReference>
<feature type="signal peptide" evidence="4">
    <location>
        <begin position="1"/>
        <end position="23"/>
    </location>
</feature>
<dbReference type="Gene3D" id="2.10.50.10">
    <property type="entry name" value="Tumor Necrosis Factor Receptor, subunit A, domain 2"/>
    <property type="match status" value="1"/>
</dbReference>
<evidence type="ECO:0000256" key="3">
    <source>
        <dbReference type="SAM" id="Phobius"/>
    </source>
</evidence>